<organism evidence="14 15">
    <name type="scientific">Ridgeia piscesae</name>
    <name type="common">Tubeworm</name>
    <dbReference type="NCBI Taxonomy" id="27915"/>
    <lineage>
        <taxon>Eukaryota</taxon>
        <taxon>Metazoa</taxon>
        <taxon>Spiralia</taxon>
        <taxon>Lophotrochozoa</taxon>
        <taxon>Annelida</taxon>
        <taxon>Polychaeta</taxon>
        <taxon>Sedentaria</taxon>
        <taxon>Canalipalpata</taxon>
        <taxon>Sabellida</taxon>
        <taxon>Siboglinidae</taxon>
        <taxon>Ridgeia</taxon>
    </lineage>
</organism>
<evidence type="ECO:0000256" key="11">
    <source>
        <dbReference type="SAM" id="SignalP"/>
    </source>
</evidence>
<dbReference type="SUPFAM" id="SSF82671">
    <property type="entry name" value="SEA domain"/>
    <property type="match status" value="1"/>
</dbReference>
<keyword evidence="10" id="KW-0812">Transmembrane</keyword>
<dbReference type="FunFam" id="2.10.25.10:FF:000004">
    <property type="entry name" value="Neurogenic locus notch 1"/>
    <property type="match status" value="1"/>
</dbReference>
<sequence length="609" mass="66748">MYTHIISYILFLCADIDECAKTPCGHGGTCTDKVNGFSCVCPAGYKGDECQEDINECESNPCKNGGTCVDLIANFACNCSAGYNGSICDNEIDECASNPCVNGGNCTDHLNRFKCECPAGYEGLTCLEVIRDETSTASAQETKTTASSSRPAETTTDTKDETTAKTNAETTEASAQTTTARCLLCVYYSVIAPCKNGGTWLESGGVCECTVSYSGEFCEKSSFTGRMGVVNIARASLELTLKKVFSPELKNRTSTAYKDMKRGVVSALTPILEEKFGKGLFEILDVTFRKGSVVVSYTLSIPKNQTSVINEVATAIREDPGNFSGYEVNPASVNTPELEEKTYNGQLRLPNMIYTDELGVNTSVKYTHLAEHVKTEVTNIYRRNDDVGAKLIGVTDVSFKKGSVIADFLLAVDATLKDAEMLRTVLAKDAFSIDGYQVDLETIKIYEKLTEDTAGKDFPWLGVILGSIIAVVFLILSVTMIVFYVRKFLSNRRVGSSESDASTGYSPTFSKRPMFWQARSGAMATDPTFEQRYQHQRMSAINKAVSNGPNIDWSMMRNFARRPTDVLHRGNPVQPGNSGQAEWVSGHPNSNYRCKDNKRLSYNWSQHTS</sequence>
<dbReference type="InterPro" id="IPR018097">
    <property type="entry name" value="EGF_Ca-bd_CS"/>
</dbReference>
<accession>A0AAD9NJH0</accession>
<dbReference type="GO" id="GO:0005509">
    <property type="term" value="F:calcium ion binding"/>
    <property type="evidence" value="ECO:0007669"/>
    <property type="project" value="InterPro"/>
</dbReference>
<feature type="disulfide bond" evidence="8">
    <location>
        <begin position="79"/>
        <end position="88"/>
    </location>
</feature>
<dbReference type="PRINTS" id="PR00010">
    <property type="entry name" value="EGFBLOOD"/>
</dbReference>
<dbReference type="InterPro" id="IPR000082">
    <property type="entry name" value="SEA_dom"/>
</dbReference>
<keyword evidence="3 11" id="KW-0732">Signal</keyword>
<feature type="domain" description="EGF-like" evidence="13">
    <location>
        <begin position="53"/>
        <end position="89"/>
    </location>
</feature>
<dbReference type="PROSITE" id="PS00022">
    <property type="entry name" value="EGF_1"/>
    <property type="match status" value="4"/>
</dbReference>
<evidence type="ECO:0000313" key="15">
    <source>
        <dbReference type="Proteomes" id="UP001209878"/>
    </source>
</evidence>
<keyword evidence="10" id="KW-1133">Transmembrane helix</keyword>
<keyword evidence="4" id="KW-0677">Repeat</keyword>
<dbReference type="FunFam" id="2.10.25.10:FF:000327">
    <property type="entry name" value="neurogenic locus notch homolog protein 4"/>
    <property type="match status" value="1"/>
</dbReference>
<evidence type="ECO:0000259" key="12">
    <source>
        <dbReference type="PROSITE" id="PS50024"/>
    </source>
</evidence>
<evidence type="ECO:0000256" key="5">
    <source>
        <dbReference type="ARBA" id="ARBA00023136"/>
    </source>
</evidence>
<dbReference type="SMART" id="SM00181">
    <property type="entry name" value="EGF"/>
    <property type="match status" value="4"/>
</dbReference>
<dbReference type="GO" id="GO:0005112">
    <property type="term" value="F:Notch binding"/>
    <property type="evidence" value="ECO:0007669"/>
    <property type="project" value="TreeGrafter"/>
</dbReference>
<feature type="chain" id="PRO_5042073295" evidence="11">
    <location>
        <begin position="22"/>
        <end position="609"/>
    </location>
</feature>
<dbReference type="CDD" id="cd00054">
    <property type="entry name" value="EGF_CA"/>
    <property type="match status" value="3"/>
</dbReference>
<dbReference type="InterPro" id="IPR036364">
    <property type="entry name" value="SEA_dom_sf"/>
</dbReference>
<name>A0AAD9NJH0_RIDPI</name>
<dbReference type="InterPro" id="IPR000152">
    <property type="entry name" value="EGF-type_Asp/Asn_hydroxyl_site"/>
</dbReference>
<protein>
    <submittedName>
        <fullName evidence="14">Uncharacterized protein</fullName>
    </submittedName>
</protein>
<dbReference type="PROSITE" id="PS50026">
    <property type="entry name" value="EGF_3"/>
    <property type="match status" value="3"/>
</dbReference>
<feature type="compositionally biased region" description="Polar residues" evidence="9">
    <location>
        <begin position="137"/>
        <end position="151"/>
    </location>
</feature>
<feature type="region of interest" description="Disordered" evidence="9">
    <location>
        <begin position="566"/>
        <end position="590"/>
    </location>
</feature>
<dbReference type="FunFam" id="2.10.25.10:FF:000309">
    <property type="entry name" value="Uncharacterized protein, isoform A"/>
    <property type="match status" value="1"/>
</dbReference>
<dbReference type="InterPro" id="IPR050906">
    <property type="entry name" value="Notch_signaling"/>
</dbReference>
<dbReference type="Pfam" id="PF12661">
    <property type="entry name" value="hEGF"/>
    <property type="match status" value="1"/>
</dbReference>
<proteinExistence type="predicted"/>
<evidence type="ECO:0000313" key="14">
    <source>
        <dbReference type="EMBL" id="KAK2170813.1"/>
    </source>
</evidence>
<feature type="disulfide bond" evidence="8">
    <location>
        <begin position="41"/>
        <end position="50"/>
    </location>
</feature>
<evidence type="ECO:0000256" key="7">
    <source>
        <dbReference type="ARBA" id="ARBA00023180"/>
    </source>
</evidence>
<dbReference type="EMBL" id="JAODUO010001137">
    <property type="protein sequence ID" value="KAK2170813.1"/>
    <property type="molecule type" value="Genomic_DNA"/>
</dbReference>
<dbReference type="Proteomes" id="UP001209878">
    <property type="component" value="Unassembled WGS sequence"/>
</dbReference>
<keyword evidence="7" id="KW-0325">Glycoprotein</keyword>
<dbReference type="PROSITE" id="PS01187">
    <property type="entry name" value="EGF_CA"/>
    <property type="match status" value="2"/>
</dbReference>
<feature type="domain" description="SEA" evidence="12">
    <location>
        <begin position="339"/>
        <end position="450"/>
    </location>
</feature>
<dbReference type="PROSITE" id="PS01186">
    <property type="entry name" value="EGF_2"/>
    <property type="match status" value="3"/>
</dbReference>
<dbReference type="InterPro" id="IPR001881">
    <property type="entry name" value="EGF-like_Ca-bd_dom"/>
</dbReference>
<keyword evidence="5 10" id="KW-0472">Membrane</keyword>
<dbReference type="PROSITE" id="PS50024">
    <property type="entry name" value="SEA"/>
    <property type="match status" value="1"/>
</dbReference>
<dbReference type="InterPro" id="IPR000742">
    <property type="entry name" value="EGF"/>
</dbReference>
<feature type="region of interest" description="Disordered" evidence="9">
    <location>
        <begin position="137"/>
        <end position="171"/>
    </location>
</feature>
<evidence type="ECO:0000256" key="6">
    <source>
        <dbReference type="ARBA" id="ARBA00023157"/>
    </source>
</evidence>
<feature type="disulfide bond" evidence="8">
    <location>
        <begin position="117"/>
        <end position="126"/>
    </location>
</feature>
<feature type="domain" description="EGF-like" evidence="13">
    <location>
        <begin position="91"/>
        <end position="127"/>
    </location>
</feature>
<evidence type="ECO:0000256" key="3">
    <source>
        <dbReference type="ARBA" id="ARBA00022729"/>
    </source>
</evidence>
<evidence type="ECO:0000256" key="4">
    <source>
        <dbReference type="ARBA" id="ARBA00022737"/>
    </source>
</evidence>
<evidence type="ECO:0000256" key="10">
    <source>
        <dbReference type="SAM" id="Phobius"/>
    </source>
</evidence>
<comment type="caution">
    <text evidence="14">The sequence shown here is derived from an EMBL/GenBank/DDBJ whole genome shotgun (WGS) entry which is preliminary data.</text>
</comment>
<dbReference type="Pfam" id="PF00008">
    <property type="entry name" value="EGF"/>
    <property type="match status" value="2"/>
</dbReference>
<dbReference type="InterPro" id="IPR009030">
    <property type="entry name" value="Growth_fac_rcpt_cys_sf"/>
</dbReference>
<feature type="signal peptide" evidence="11">
    <location>
        <begin position="1"/>
        <end position="21"/>
    </location>
</feature>
<feature type="domain" description="EGF-like" evidence="13">
    <location>
        <begin position="15"/>
        <end position="51"/>
    </location>
</feature>
<dbReference type="PANTHER" id="PTHR24044">
    <property type="entry name" value="NOTCH LIGAND FAMILY MEMBER"/>
    <property type="match status" value="1"/>
</dbReference>
<dbReference type="Gene3D" id="2.10.25.10">
    <property type="entry name" value="Laminin"/>
    <property type="match status" value="4"/>
</dbReference>
<keyword evidence="6 8" id="KW-1015">Disulfide bond</keyword>
<dbReference type="AlphaFoldDB" id="A0AAD9NJH0"/>
<evidence type="ECO:0000259" key="13">
    <source>
        <dbReference type="PROSITE" id="PS50026"/>
    </source>
</evidence>
<reference evidence="14" key="1">
    <citation type="journal article" date="2023" name="Mol. Biol. Evol.">
        <title>Third-Generation Sequencing Reveals the Adaptive Role of the Epigenome in Three Deep-Sea Polychaetes.</title>
        <authorList>
            <person name="Perez M."/>
            <person name="Aroh O."/>
            <person name="Sun Y."/>
            <person name="Lan Y."/>
            <person name="Juniper S.K."/>
            <person name="Young C.R."/>
            <person name="Angers B."/>
            <person name="Qian P.Y."/>
        </authorList>
    </citation>
    <scope>NUCLEOTIDE SEQUENCE</scope>
    <source>
        <strain evidence="14">R07B-5</strain>
    </source>
</reference>
<keyword evidence="15" id="KW-1185">Reference proteome</keyword>
<dbReference type="Gene3D" id="3.30.70.960">
    <property type="entry name" value="SEA domain"/>
    <property type="match status" value="1"/>
</dbReference>
<dbReference type="SUPFAM" id="SSF57184">
    <property type="entry name" value="Growth factor receptor domain"/>
    <property type="match status" value="1"/>
</dbReference>
<evidence type="ECO:0000256" key="2">
    <source>
        <dbReference type="ARBA" id="ARBA00022536"/>
    </source>
</evidence>
<dbReference type="PANTHER" id="PTHR24044:SF420">
    <property type="entry name" value="DELTA AND NOTCH-LIKE EPIDERMAL GROWTH FACTOR-RELATED RECEPTOR ISOFORM X1"/>
    <property type="match status" value="1"/>
</dbReference>
<keyword evidence="2 8" id="KW-0245">EGF-like domain</keyword>
<evidence type="ECO:0000256" key="1">
    <source>
        <dbReference type="ARBA" id="ARBA00004370"/>
    </source>
</evidence>
<comment type="caution">
    <text evidence="8">Lacks conserved residue(s) required for the propagation of feature annotation.</text>
</comment>
<gene>
    <name evidence="14" type="ORF">NP493_1138g00004</name>
</gene>
<dbReference type="SMART" id="SM00179">
    <property type="entry name" value="EGF_CA"/>
    <property type="match status" value="3"/>
</dbReference>
<dbReference type="GO" id="GO:0016020">
    <property type="term" value="C:membrane"/>
    <property type="evidence" value="ECO:0007669"/>
    <property type="project" value="UniProtKB-SubCell"/>
</dbReference>
<evidence type="ECO:0000256" key="9">
    <source>
        <dbReference type="SAM" id="MobiDB-lite"/>
    </source>
</evidence>
<dbReference type="PROSITE" id="PS00010">
    <property type="entry name" value="ASX_HYDROXYL"/>
    <property type="match status" value="3"/>
</dbReference>
<dbReference type="Pfam" id="PF01390">
    <property type="entry name" value="SEA"/>
    <property type="match status" value="2"/>
</dbReference>
<comment type="subcellular location">
    <subcellularLocation>
        <location evidence="1">Membrane</location>
    </subcellularLocation>
</comment>
<evidence type="ECO:0000256" key="8">
    <source>
        <dbReference type="PROSITE-ProRule" id="PRU00076"/>
    </source>
</evidence>
<dbReference type="InterPro" id="IPR013032">
    <property type="entry name" value="EGF-like_CS"/>
</dbReference>
<feature type="transmembrane region" description="Helical" evidence="10">
    <location>
        <begin position="458"/>
        <end position="485"/>
    </location>
</feature>